<accession>A0ABU2MTZ2</accession>
<reference evidence="2" key="1">
    <citation type="submission" date="2023-07" db="EMBL/GenBank/DDBJ databases">
        <title>30 novel species of actinomycetes from the DSMZ collection.</title>
        <authorList>
            <person name="Nouioui I."/>
        </authorList>
    </citation>
    <scope>NUCLEOTIDE SEQUENCE [LARGE SCALE GENOMIC DNA]</scope>
    <source>
        <strain evidence="2">DSM 44938</strain>
    </source>
</reference>
<dbReference type="Proteomes" id="UP001183246">
    <property type="component" value="Unassembled WGS sequence"/>
</dbReference>
<dbReference type="EMBL" id="JAVREL010000010">
    <property type="protein sequence ID" value="MDT0344549.1"/>
    <property type="molecule type" value="Genomic_DNA"/>
</dbReference>
<proteinExistence type="predicted"/>
<evidence type="ECO:0000313" key="2">
    <source>
        <dbReference type="Proteomes" id="UP001183246"/>
    </source>
</evidence>
<name>A0ABU2MTZ2_9ACTN</name>
<keyword evidence="2" id="KW-1185">Reference proteome</keyword>
<dbReference type="RefSeq" id="WP_311705681.1">
    <property type="nucleotide sequence ID" value="NZ_JAVREL010000010.1"/>
</dbReference>
<organism evidence="1 2">
    <name type="scientific">Streptomyces litchfieldiae</name>
    <dbReference type="NCBI Taxonomy" id="3075543"/>
    <lineage>
        <taxon>Bacteria</taxon>
        <taxon>Bacillati</taxon>
        <taxon>Actinomycetota</taxon>
        <taxon>Actinomycetes</taxon>
        <taxon>Kitasatosporales</taxon>
        <taxon>Streptomycetaceae</taxon>
        <taxon>Streptomyces</taxon>
    </lineage>
</organism>
<comment type="caution">
    <text evidence="1">The sequence shown here is derived from an EMBL/GenBank/DDBJ whole genome shotgun (WGS) entry which is preliminary data.</text>
</comment>
<evidence type="ECO:0000313" key="1">
    <source>
        <dbReference type="EMBL" id="MDT0344549.1"/>
    </source>
</evidence>
<protein>
    <submittedName>
        <fullName evidence="1">Uncharacterized protein</fullName>
    </submittedName>
</protein>
<sequence length="81" mass="9026">MNGVLMAIEVDAATIRIGDQLMIGGQAFTVLDMVTMGVDVKRLHFASGETFTMRRDTVLWATRRIDPRLRRRGRAGFFPGG</sequence>
<gene>
    <name evidence="1" type="ORF">RM590_18305</name>
</gene>